<gene>
    <name evidence="1" type="ORF">MBAV_006467</name>
</gene>
<dbReference type="GO" id="GO:0006281">
    <property type="term" value="P:DNA repair"/>
    <property type="evidence" value="ECO:0007669"/>
    <property type="project" value="InterPro"/>
</dbReference>
<dbReference type="NCBIfam" id="TIGR04331">
    <property type="entry name" value="o_ant_LIC12162"/>
    <property type="match status" value="1"/>
</dbReference>
<dbReference type="InterPro" id="IPR027603">
    <property type="entry name" value="LIC12162"/>
</dbReference>
<dbReference type="GO" id="GO:0003677">
    <property type="term" value="F:DNA binding"/>
    <property type="evidence" value="ECO:0007669"/>
    <property type="project" value="InterPro"/>
</dbReference>
<keyword evidence="1" id="KW-0808">Transferase</keyword>
<sequence length="592" mass="70181">MLQKQIMVEIVLTGHKLLMPLEEKDALFLGIWCLSDDYDYSNIVTNSNELNILPPIWDNLKEISLTHNYLNALFLRLINVLTDCFNVYYGIQFSERFWAIASYGVLFNWLETLYDRYSHLMKVQEFSKSEDKLTVKIPSQLPAFRLIDRHHWGRLIGTHDYNLYLFTQILRCGNFKNFDIKECNVSLNFDYIRIKNYSMKYKIKHKFFRLMTIALSFYDFHYGFSNTYENILSTFLVYLNNYSVLNHFQLPQPDKQWRAISPQMFVHDFENMKFNFHACNDFEKIVAKLILKSIPLYLLDGIPSSEYCKRVKYWIGNDVYNGAEAFKIARVVENGGLWISVQHGGGYGTQPVLSEDGEFYLSKNFISWGWKHNYHNGCRIYDLPFSKPMKKNNLRLKKNILFLTTGILPYYHKIHSNLMIRGRKKYLQMEIEFIKNLRSEISDVLIWKPYPVTQLVHIKSKIQEFISADNIITDDIPLINLLFSCKLVVIDHFSTAILESLAFNVPTVAFWHKDDFPVVDEVLPDIIRLQEAKIYHSDAEQAAKYVCEIYDNVDNWWQSYKVQQIRQEFCHKYARVSDDMTTEWRLFLKNLY</sequence>
<proteinExistence type="predicted"/>
<reference evidence="1 2" key="1">
    <citation type="submission" date="2015-02" db="EMBL/GenBank/DDBJ databases">
        <title>Single-cell genomics of uncultivated deep-branching MTB reveals a conserved set of magnetosome genes.</title>
        <authorList>
            <person name="Kolinko S."/>
            <person name="Richter M."/>
            <person name="Glockner F.O."/>
            <person name="Brachmann A."/>
            <person name="Schuler D."/>
        </authorList>
    </citation>
    <scope>NUCLEOTIDE SEQUENCE [LARGE SCALE GENOMIC DNA]</scope>
    <source>
        <strain evidence="1">TM-1</strain>
    </source>
</reference>
<evidence type="ECO:0000313" key="1">
    <source>
        <dbReference type="EMBL" id="KJU81334.1"/>
    </source>
</evidence>
<evidence type="ECO:0000313" key="2">
    <source>
        <dbReference type="Proteomes" id="UP000033423"/>
    </source>
</evidence>
<organism evidence="1 2">
    <name type="scientific">Candidatus Magnetobacterium bavaricum</name>
    <dbReference type="NCBI Taxonomy" id="29290"/>
    <lineage>
        <taxon>Bacteria</taxon>
        <taxon>Pseudomonadati</taxon>
        <taxon>Nitrospirota</taxon>
        <taxon>Thermodesulfovibrionia</taxon>
        <taxon>Thermodesulfovibrionales</taxon>
        <taxon>Candidatus Magnetobacteriaceae</taxon>
        <taxon>Candidatus Magnetobacterium</taxon>
    </lineage>
</organism>
<dbReference type="InterPro" id="IPR020847">
    <property type="entry name" value="AP_endonuclease_F1_BS"/>
</dbReference>
<comment type="caution">
    <text evidence="1">The sequence shown here is derived from an EMBL/GenBank/DDBJ whole genome shotgun (WGS) entry which is preliminary data.</text>
</comment>
<dbReference type="AlphaFoldDB" id="A0A0F3GHC1"/>
<dbReference type="GO" id="GO:0004519">
    <property type="term" value="F:endonuclease activity"/>
    <property type="evidence" value="ECO:0007669"/>
    <property type="project" value="InterPro"/>
</dbReference>
<dbReference type="GO" id="GO:0016740">
    <property type="term" value="F:transferase activity"/>
    <property type="evidence" value="ECO:0007669"/>
    <property type="project" value="UniProtKB-KW"/>
</dbReference>
<keyword evidence="2" id="KW-1185">Reference proteome</keyword>
<dbReference type="Proteomes" id="UP000033423">
    <property type="component" value="Unassembled WGS sequence"/>
</dbReference>
<dbReference type="PROSITE" id="PS00726">
    <property type="entry name" value="AP_NUCLEASE_F1_1"/>
    <property type="match status" value="1"/>
</dbReference>
<dbReference type="EMBL" id="LACI01002732">
    <property type="protein sequence ID" value="KJU81334.1"/>
    <property type="molecule type" value="Genomic_DNA"/>
</dbReference>
<accession>A0A0F3GHC1</accession>
<name>A0A0F3GHC1_9BACT</name>
<protein>
    <submittedName>
        <fullName evidence="1">Transferase, family</fullName>
    </submittedName>
</protein>